<dbReference type="RefSeq" id="WP_195894776.1">
    <property type="nucleotide sequence ID" value="NZ_JADOGI010000018.1"/>
</dbReference>
<dbReference type="CDD" id="cd05233">
    <property type="entry name" value="SDR_c"/>
    <property type="match status" value="1"/>
</dbReference>
<dbReference type="PANTHER" id="PTHR43975:SF2">
    <property type="entry name" value="EG:BACR7A4.14 PROTEIN-RELATED"/>
    <property type="match status" value="1"/>
</dbReference>
<dbReference type="InterPro" id="IPR036291">
    <property type="entry name" value="NAD(P)-bd_dom_sf"/>
</dbReference>
<keyword evidence="4" id="KW-1185">Reference proteome</keyword>
<sequence length="248" mass="25971">MAFTDLVVIVTGAGSGIGRATAIAFAQAGAYVLGVGRRKEALEETAQGHPNIEILPIDLRDAHAPQTIVDTALARWKRVDVLINNAGATAMMPLADVTAERIGELFGLNVAAPSLLASAALPHLRRTRGSIVNISSTYGHRPLPGAAHYAATKAAMEQLTRTWALELASDGVRVNALAPGPTESEALAAAGLAADAVEQIKQDEAGRIPLSRRGEPHEVATWILHLAHPTSTWLTGQVLTVDGGLELV</sequence>
<dbReference type="InterPro" id="IPR020904">
    <property type="entry name" value="Sc_DH/Rdtase_CS"/>
</dbReference>
<dbReference type="EMBL" id="JADOGI010000018">
    <property type="protein sequence ID" value="MBF8185796.1"/>
    <property type="molecule type" value="Genomic_DNA"/>
</dbReference>
<gene>
    <name evidence="3" type="ORF">ITP53_08580</name>
</gene>
<reference evidence="3" key="1">
    <citation type="submission" date="2020-11" db="EMBL/GenBank/DDBJ databases">
        <title>Whole-genome analyses of Nonomuraea sp. K274.</title>
        <authorList>
            <person name="Veyisoglu A."/>
        </authorList>
    </citation>
    <scope>NUCLEOTIDE SEQUENCE</scope>
    <source>
        <strain evidence="3">K274</strain>
    </source>
</reference>
<keyword evidence="2" id="KW-0560">Oxidoreductase</keyword>
<proteinExistence type="inferred from homology"/>
<dbReference type="InterPro" id="IPR002347">
    <property type="entry name" value="SDR_fam"/>
</dbReference>
<organism evidence="3 4">
    <name type="scientific">Nonomuraea cypriaca</name>
    <dbReference type="NCBI Taxonomy" id="1187855"/>
    <lineage>
        <taxon>Bacteria</taxon>
        <taxon>Bacillati</taxon>
        <taxon>Actinomycetota</taxon>
        <taxon>Actinomycetes</taxon>
        <taxon>Streptosporangiales</taxon>
        <taxon>Streptosporangiaceae</taxon>
        <taxon>Nonomuraea</taxon>
    </lineage>
</organism>
<dbReference type="PRINTS" id="PR00081">
    <property type="entry name" value="GDHRDH"/>
</dbReference>
<dbReference type="PANTHER" id="PTHR43975">
    <property type="entry name" value="ZGC:101858"/>
    <property type="match status" value="1"/>
</dbReference>
<evidence type="ECO:0000313" key="4">
    <source>
        <dbReference type="Proteomes" id="UP000605361"/>
    </source>
</evidence>
<dbReference type="Pfam" id="PF13561">
    <property type="entry name" value="adh_short_C2"/>
    <property type="match status" value="1"/>
</dbReference>
<dbReference type="Gene3D" id="3.40.50.720">
    <property type="entry name" value="NAD(P)-binding Rossmann-like Domain"/>
    <property type="match status" value="1"/>
</dbReference>
<accession>A0A931EZ31</accession>
<dbReference type="PROSITE" id="PS00061">
    <property type="entry name" value="ADH_SHORT"/>
    <property type="match status" value="1"/>
</dbReference>
<dbReference type="PRINTS" id="PR00080">
    <property type="entry name" value="SDRFAMILY"/>
</dbReference>
<evidence type="ECO:0000313" key="3">
    <source>
        <dbReference type="EMBL" id="MBF8185796.1"/>
    </source>
</evidence>
<name>A0A931EZ31_9ACTN</name>
<evidence type="ECO:0000256" key="2">
    <source>
        <dbReference type="ARBA" id="ARBA00023002"/>
    </source>
</evidence>
<comment type="caution">
    <text evidence="3">The sequence shown here is derived from an EMBL/GenBank/DDBJ whole genome shotgun (WGS) entry which is preliminary data.</text>
</comment>
<dbReference type="AlphaFoldDB" id="A0A931EZ31"/>
<comment type="similarity">
    <text evidence="1">Belongs to the short-chain dehydrogenases/reductases (SDR) family.</text>
</comment>
<protein>
    <submittedName>
        <fullName evidence="3">SDR family oxidoreductase</fullName>
    </submittedName>
</protein>
<dbReference type="Proteomes" id="UP000605361">
    <property type="component" value="Unassembled WGS sequence"/>
</dbReference>
<dbReference type="FunFam" id="3.40.50.720:FF:000084">
    <property type="entry name" value="Short-chain dehydrogenase reductase"/>
    <property type="match status" value="1"/>
</dbReference>
<dbReference type="GO" id="GO:0016491">
    <property type="term" value="F:oxidoreductase activity"/>
    <property type="evidence" value="ECO:0007669"/>
    <property type="project" value="UniProtKB-KW"/>
</dbReference>
<dbReference type="SUPFAM" id="SSF51735">
    <property type="entry name" value="NAD(P)-binding Rossmann-fold domains"/>
    <property type="match status" value="1"/>
</dbReference>
<evidence type="ECO:0000256" key="1">
    <source>
        <dbReference type="ARBA" id="ARBA00006484"/>
    </source>
</evidence>